<evidence type="ECO:0000256" key="3">
    <source>
        <dbReference type="ARBA" id="ARBA00022500"/>
    </source>
</evidence>
<evidence type="ECO:0000256" key="2">
    <source>
        <dbReference type="ARBA" id="ARBA00022475"/>
    </source>
</evidence>
<dbReference type="GO" id="GO:0007165">
    <property type="term" value="P:signal transduction"/>
    <property type="evidence" value="ECO:0007669"/>
    <property type="project" value="UniProtKB-KW"/>
</dbReference>
<keyword evidence="8" id="KW-0807">Transducer</keyword>
<evidence type="ECO:0000256" key="7">
    <source>
        <dbReference type="ARBA" id="ARBA00029447"/>
    </source>
</evidence>
<dbReference type="InterPro" id="IPR029151">
    <property type="entry name" value="Sensor-like_sf"/>
</dbReference>
<evidence type="ECO:0000259" key="11">
    <source>
        <dbReference type="PROSITE" id="PS50885"/>
    </source>
</evidence>
<dbReference type="CDD" id="cd06225">
    <property type="entry name" value="HAMP"/>
    <property type="match status" value="1"/>
</dbReference>
<dbReference type="RefSeq" id="WP_044634635.1">
    <property type="nucleotide sequence ID" value="NZ_CDNC01000014.1"/>
</dbReference>
<dbReference type="InterPro" id="IPR004089">
    <property type="entry name" value="MCPsignal_dom"/>
</dbReference>
<protein>
    <submittedName>
        <fullName evidence="12">Cache domain protein</fullName>
    </submittedName>
</protein>
<keyword evidence="5 9" id="KW-1133">Transmembrane helix</keyword>
<reference evidence="13" key="1">
    <citation type="submission" date="2015-01" db="EMBL/GenBank/DDBJ databases">
        <authorList>
            <person name="Manzoor Shahid"/>
            <person name="Zubair Saima"/>
        </authorList>
    </citation>
    <scope>NUCLEOTIDE SEQUENCE [LARGE SCALE GENOMIC DNA]</scope>
    <source>
        <strain evidence="13">V1</strain>
    </source>
</reference>
<comment type="similarity">
    <text evidence="7">Belongs to the methyl-accepting chemotaxis (MCP) protein family.</text>
</comment>
<dbReference type="PANTHER" id="PTHR43531:SF11">
    <property type="entry name" value="METHYL-ACCEPTING CHEMOTAXIS PROTEIN 3"/>
    <property type="match status" value="1"/>
</dbReference>
<evidence type="ECO:0000256" key="9">
    <source>
        <dbReference type="SAM" id="Phobius"/>
    </source>
</evidence>
<evidence type="ECO:0000313" key="13">
    <source>
        <dbReference type="Proteomes" id="UP000042527"/>
    </source>
</evidence>
<dbReference type="GO" id="GO:0005886">
    <property type="term" value="C:plasma membrane"/>
    <property type="evidence" value="ECO:0007669"/>
    <property type="project" value="UniProtKB-SubCell"/>
</dbReference>
<dbReference type="InterPro" id="IPR003660">
    <property type="entry name" value="HAMP_dom"/>
</dbReference>
<dbReference type="InterPro" id="IPR004090">
    <property type="entry name" value="Chemotax_Me-accpt_rcpt"/>
</dbReference>
<dbReference type="SMART" id="SM00283">
    <property type="entry name" value="MA"/>
    <property type="match status" value="1"/>
</dbReference>
<keyword evidence="13" id="KW-1185">Reference proteome</keyword>
<organism evidence="12 13">
    <name type="scientific">Treponema phagedenis</name>
    <dbReference type="NCBI Taxonomy" id="162"/>
    <lineage>
        <taxon>Bacteria</taxon>
        <taxon>Pseudomonadati</taxon>
        <taxon>Spirochaetota</taxon>
        <taxon>Spirochaetia</taxon>
        <taxon>Spirochaetales</taxon>
        <taxon>Treponemataceae</taxon>
        <taxon>Treponema</taxon>
    </lineage>
</organism>
<dbReference type="AlphaFoldDB" id="A0A0B7GYV9"/>
<keyword evidence="2" id="KW-1003">Cell membrane</keyword>
<evidence type="ECO:0000256" key="1">
    <source>
        <dbReference type="ARBA" id="ARBA00004651"/>
    </source>
</evidence>
<dbReference type="PANTHER" id="PTHR43531">
    <property type="entry name" value="PROTEIN ICFG"/>
    <property type="match status" value="1"/>
</dbReference>
<evidence type="ECO:0000259" key="10">
    <source>
        <dbReference type="PROSITE" id="PS50111"/>
    </source>
</evidence>
<dbReference type="PROSITE" id="PS50111">
    <property type="entry name" value="CHEMOTAXIS_TRANSDUC_2"/>
    <property type="match status" value="1"/>
</dbReference>
<evidence type="ECO:0000256" key="4">
    <source>
        <dbReference type="ARBA" id="ARBA00022692"/>
    </source>
</evidence>
<dbReference type="Gene3D" id="1.10.287.950">
    <property type="entry name" value="Methyl-accepting chemotaxis protein"/>
    <property type="match status" value="1"/>
</dbReference>
<dbReference type="SMART" id="SM00304">
    <property type="entry name" value="HAMP"/>
    <property type="match status" value="1"/>
</dbReference>
<keyword evidence="6 9" id="KW-0472">Membrane</keyword>
<dbReference type="Pfam" id="PF00672">
    <property type="entry name" value="HAMP"/>
    <property type="match status" value="1"/>
</dbReference>
<name>A0A0B7GYV9_TREPH</name>
<dbReference type="CDD" id="cd18773">
    <property type="entry name" value="PDC1_HK_sensor"/>
    <property type="match status" value="1"/>
</dbReference>
<evidence type="ECO:0000256" key="5">
    <source>
        <dbReference type="ARBA" id="ARBA00022989"/>
    </source>
</evidence>
<dbReference type="Gene3D" id="6.10.340.10">
    <property type="match status" value="1"/>
</dbReference>
<dbReference type="GO" id="GO:0004888">
    <property type="term" value="F:transmembrane signaling receptor activity"/>
    <property type="evidence" value="ECO:0007669"/>
    <property type="project" value="InterPro"/>
</dbReference>
<comment type="subcellular location">
    <subcellularLocation>
        <location evidence="1">Cell membrane</location>
        <topology evidence="1">Multi-pass membrane protein</topology>
    </subcellularLocation>
</comment>
<dbReference type="PROSITE" id="PS50885">
    <property type="entry name" value="HAMP"/>
    <property type="match status" value="1"/>
</dbReference>
<dbReference type="Pfam" id="PF00015">
    <property type="entry name" value="MCPsignal"/>
    <property type="match status" value="1"/>
</dbReference>
<dbReference type="Gene3D" id="3.30.450.20">
    <property type="entry name" value="PAS domain"/>
    <property type="match status" value="1"/>
</dbReference>
<dbReference type="SUPFAM" id="SSF58104">
    <property type="entry name" value="Methyl-accepting chemotaxis protein (MCP) signaling domain"/>
    <property type="match status" value="1"/>
</dbReference>
<dbReference type="SUPFAM" id="SSF103190">
    <property type="entry name" value="Sensory domain-like"/>
    <property type="match status" value="1"/>
</dbReference>
<dbReference type="InterPro" id="IPR033479">
    <property type="entry name" value="dCache_1"/>
</dbReference>
<dbReference type="GO" id="GO:0006935">
    <property type="term" value="P:chemotaxis"/>
    <property type="evidence" value="ECO:0007669"/>
    <property type="project" value="UniProtKB-KW"/>
</dbReference>
<dbReference type="Proteomes" id="UP000042527">
    <property type="component" value="Unassembled WGS sequence"/>
</dbReference>
<evidence type="ECO:0000256" key="6">
    <source>
        <dbReference type="ARBA" id="ARBA00023136"/>
    </source>
</evidence>
<evidence type="ECO:0000256" key="8">
    <source>
        <dbReference type="PROSITE-ProRule" id="PRU00284"/>
    </source>
</evidence>
<feature type="domain" description="Methyl-accepting transducer" evidence="10">
    <location>
        <begin position="441"/>
        <end position="670"/>
    </location>
</feature>
<gene>
    <name evidence="12" type="ORF">TPHV1_210084</name>
</gene>
<proteinExistence type="inferred from homology"/>
<keyword evidence="3" id="KW-0145">Chemotaxis</keyword>
<sequence>MNYKTENNVPYTQIRKKTKRFSIRNKILLVCSCLVFLSCFFVGSASVLLAQRMLANEVNAHFINHAATIAKVLNARLNVLIQFLDGIGQMPQIRDRNISFPEKMLLLREERDAYNQKTKRKKSQALQNDVVLQKLWIVDAAGYFHSYDGSLSDMRKREWYTKAIPGTIYVSSPYISITTQEMVITISLPVYDGEQKIIGVIAMDVEDTALSNEVKDILVGNKGYCYVVDSDGTIIAHKDIEKVSEKMNIFALAESDNSFASAASFIKQAIQSETPTVDVYKKENILQIASSARMHTGWTIVVTAPYSEFMGVLGNMKRTLFFITAGIIATALLAIILMMKAIMHSIQQVVTTLQNISRGDGDLTVSLPLIGNDEMTDLSQYFNETIKKIRDSVDAVNKNTITLKEVGVKLSTNMTETASAVNQINSNINGVKQQTLTQAVSVAETAATVEEIVRTIKQLNGSIESQATSVAESSSSVEQMVSNIASITQILEKANIAIKELASATADGKDTIVTSNHVMQQIANESGGLLEASSIIQHIASQTNLLAMNAAIEAAHAGDSGKGFAVVADEIRKLAEESSTQGKNITTTLKTLSGEIETLSISSQTVKDKFNAIFELSGQVKDTSNRLMEAMQEQKQSGIEVLSAIKEINNVTVQVKNGSAEMLTGGESVALEMQKLDELTRLITDSMDEMASGAIQINNAVQEVNEITQKNKESIEKLANEVKKFKV</sequence>
<dbReference type="EMBL" id="CDNC01000014">
    <property type="protein sequence ID" value="CEM61851.1"/>
    <property type="molecule type" value="Genomic_DNA"/>
</dbReference>
<feature type="transmembrane region" description="Helical" evidence="9">
    <location>
        <begin position="320"/>
        <end position="339"/>
    </location>
</feature>
<evidence type="ECO:0000313" key="12">
    <source>
        <dbReference type="EMBL" id="CEM61851.1"/>
    </source>
</evidence>
<feature type="domain" description="HAMP" evidence="11">
    <location>
        <begin position="340"/>
        <end position="394"/>
    </location>
</feature>
<accession>A0A0B7GYV9</accession>
<keyword evidence="4 9" id="KW-0812">Transmembrane</keyword>
<dbReference type="Pfam" id="PF02743">
    <property type="entry name" value="dCache_1"/>
    <property type="match status" value="1"/>
</dbReference>
<dbReference type="PRINTS" id="PR00260">
    <property type="entry name" value="CHEMTRNSDUCR"/>
</dbReference>
<dbReference type="CDD" id="cd12912">
    <property type="entry name" value="PDC2_MCP_like"/>
    <property type="match status" value="1"/>
</dbReference>
<dbReference type="InterPro" id="IPR051310">
    <property type="entry name" value="MCP_chemotaxis"/>
</dbReference>